<dbReference type="CDD" id="cd03349">
    <property type="entry name" value="LbH_XAT"/>
    <property type="match status" value="1"/>
</dbReference>
<comment type="similarity">
    <text evidence="1">Belongs to the transferase hexapeptide repeat family.</text>
</comment>
<comment type="caution">
    <text evidence="5">The sequence shown here is derived from an EMBL/GenBank/DDBJ whole genome shotgun (WGS) entry which is preliminary data.</text>
</comment>
<dbReference type="Proteomes" id="UP000283568">
    <property type="component" value="Unassembled WGS sequence"/>
</dbReference>
<dbReference type="GO" id="GO:0016747">
    <property type="term" value="F:acyltransferase activity, transferring groups other than amino-acyl groups"/>
    <property type="evidence" value="ECO:0007669"/>
    <property type="project" value="UniProtKB-ARBA"/>
</dbReference>
<evidence type="ECO:0000256" key="1">
    <source>
        <dbReference type="ARBA" id="ARBA00007274"/>
    </source>
</evidence>
<evidence type="ECO:0000256" key="3">
    <source>
        <dbReference type="ARBA" id="ARBA00022737"/>
    </source>
</evidence>
<dbReference type="Proteomes" id="UP000225605">
    <property type="component" value="Unassembled WGS sequence"/>
</dbReference>
<dbReference type="RefSeq" id="WP_167450547.1">
    <property type="nucleotide sequence ID" value="NZ_CAWNOJ010000052.1"/>
</dbReference>
<keyword evidence="4" id="KW-0012">Acyltransferase</keyword>
<dbReference type="PROSITE" id="PS00101">
    <property type="entry name" value="HEXAPEP_TRANSFERASES"/>
    <property type="match status" value="1"/>
</dbReference>
<dbReference type="EMBL" id="NIBT01000039">
    <property type="protein sequence ID" value="PHM22106.1"/>
    <property type="molecule type" value="Genomic_DNA"/>
</dbReference>
<accession>A0A2D0IK11</accession>
<dbReference type="InterPro" id="IPR001451">
    <property type="entry name" value="Hexapep"/>
</dbReference>
<dbReference type="PANTHER" id="PTHR43300:SF11">
    <property type="entry name" value="ACETYLTRANSFERASE RV3034C-RELATED"/>
    <property type="match status" value="1"/>
</dbReference>
<protein>
    <submittedName>
        <fullName evidence="5">Capsular polysaccharide biosynthesis protein Cap5H</fullName>
    </submittedName>
    <submittedName>
        <fullName evidence="6">Transferase family hexapeptide repeat protein</fullName>
    </submittedName>
</protein>
<organism evidence="5 7">
    <name type="scientific">Xenorhabdus ehlersii</name>
    <dbReference type="NCBI Taxonomy" id="290111"/>
    <lineage>
        <taxon>Bacteria</taxon>
        <taxon>Pseudomonadati</taxon>
        <taxon>Pseudomonadota</taxon>
        <taxon>Gammaproteobacteria</taxon>
        <taxon>Enterobacterales</taxon>
        <taxon>Morganellaceae</taxon>
        <taxon>Xenorhabdus</taxon>
    </lineage>
</organism>
<reference evidence="5 7" key="1">
    <citation type="journal article" date="2017" name="Nat. Microbiol.">
        <title>Natural product diversity associated with the nematode symbionts Photorhabdus and Xenorhabdus.</title>
        <authorList>
            <person name="Tobias N.J."/>
            <person name="Wolff H."/>
            <person name="Djahanschiri B."/>
            <person name="Grundmann F."/>
            <person name="Kronenwerth M."/>
            <person name="Shi Y.M."/>
            <person name="Simonyi S."/>
            <person name="Grun P."/>
            <person name="Shapiro-Ilan D."/>
            <person name="Pidot S.J."/>
            <person name="Stinear T.P."/>
            <person name="Ebersberger I."/>
            <person name="Bode H.B."/>
        </authorList>
    </citation>
    <scope>NUCLEOTIDE SEQUENCE [LARGE SCALE GENOMIC DNA]</scope>
    <source>
        <strain evidence="5 7">DSM 16337</strain>
    </source>
</reference>
<keyword evidence="2 6" id="KW-0808">Transferase</keyword>
<sequence length="237" mass="26792">MINIIKKIFRISEFKNFINNVLVNHNNKNKKIKVSLSCKIYKSSFESNINILGDTEIISCEVGKGTYIGDGGRFTNTRIGRFCSIAKNVQVVIGNHPTRDFISTHPMFYLNGNQVIQEMGLESVPSTIYKEVTYAQGSQYFVNIGNDVWIGQNVLIMNGITIGDGAVIASGAVVTRNVEPYSIVAGVPAKEIRKRFEDCIINEIVVAEWWDKDISFIKNNAEYFQNYDKFKQLISRE</sequence>
<dbReference type="AlphaFoldDB" id="A0A2D0IK11"/>
<proteinExistence type="inferred from homology"/>
<evidence type="ECO:0000313" key="7">
    <source>
        <dbReference type="Proteomes" id="UP000225605"/>
    </source>
</evidence>
<dbReference type="EMBL" id="RAQI01000001">
    <property type="protein sequence ID" value="RKE93323.1"/>
    <property type="molecule type" value="Genomic_DNA"/>
</dbReference>
<evidence type="ECO:0000313" key="6">
    <source>
        <dbReference type="EMBL" id="RKE93323.1"/>
    </source>
</evidence>
<keyword evidence="3" id="KW-0677">Repeat</keyword>
<dbReference type="Gene3D" id="2.160.10.10">
    <property type="entry name" value="Hexapeptide repeat proteins"/>
    <property type="match status" value="1"/>
</dbReference>
<dbReference type="Pfam" id="PF00132">
    <property type="entry name" value="Hexapep"/>
    <property type="match status" value="1"/>
</dbReference>
<evidence type="ECO:0000313" key="8">
    <source>
        <dbReference type="Proteomes" id="UP000283568"/>
    </source>
</evidence>
<evidence type="ECO:0000313" key="5">
    <source>
        <dbReference type="EMBL" id="PHM22106.1"/>
    </source>
</evidence>
<dbReference type="PANTHER" id="PTHR43300">
    <property type="entry name" value="ACETYLTRANSFERASE"/>
    <property type="match status" value="1"/>
</dbReference>
<reference evidence="6 8" key="2">
    <citation type="submission" date="2018-09" db="EMBL/GenBank/DDBJ databases">
        <title>Genomic Encyclopedia of Archaeal and Bacterial Type Strains, Phase II (KMG-II): from individual species to whole genera.</title>
        <authorList>
            <person name="Goeker M."/>
        </authorList>
    </citation>
    <scope>NUCLEOTIDE SEQUENCE [LARGE SCALE GENOMIC DNA]</scope>
    <source>
        <strain evidence="6 8">DSM 16337</strain>
    </source>
</reference>
<dbReference type="SUPFAM" id="SSF51161">
    <property type="entry name" value="Trimeric LpxA-like enzymes"/>
    <property type="match status" value="1"/>
</dbReference>
<dbReference type="InterPro" id="IPR018357">
    <property type="entry name" value="Hexapep_transf_CS"/>
</dbReference>
<name>A0A2D0IK11_9GAMM</name>
<gene>
    <name evidence="6" type="ORF">BDE27_1056</name>
    <name evidence="5" type="ORF">Xehl_03939</name>
</gene>
<evidence type="ECO:0000256" key="2">
    <source>
        <dbReference type="ARBA" id="ARBA00022679"/>
    </source>
</evidence>
<dbReference type="InterPro" id="IPR011004">
    <property type="entry name" value="Trimer_LpxA-like_sf"/>
</dbReference>
<dbReference type="InterPro" id="IPR050179">
    <property type="entry name" value="Trans_hexapeptide_repeat"/>
</dbReference>
<evidence type="ECO:0000256" key="4">
    <source>
        <dbReference type="ARBA" id="ARBA00023315"/>
    </source>
</evidence>
<keyword evidence="8" id="KW-1185">Reference proteome</keyword>